<dbReference type="AlphaFoldDB" id="A0A0A8ZXE7"/>
<reference evidence="1" key="2">
    <citation type="journal article" date="2015" name="Data Brief">
        <title>Shoot transcriptome of the giant reed, Arundo donax.</title>
        <authorList>
            <person name="Barrero R.A."/>
            <person name="Guerrero F.D."/>
            <person name="Moolhuijzen P."/>
            <person name="Goolsby J.A."/>
            <person name="Tidwell J."/>
            <person name="Bellgard S.E."/>
            <person name="Bellgard M.I."/>
        </authorList>
    </citation>
    <scope>NUCLEOTIDE SEQUENCE</scope>
    <source>
        <tissue evidence="1">Shoot tissue taken approximately 20 cm above the soil surface</tissue>
    </source>
</reference>
<sequence length="38" mass="4110">MRRAPSAFPSIGSFFLNLWRGELEGGDWPPGGAASSMR</sequence>
<name>A0A0A8ZXE7_ARUDO</name>
<accession>A0A0A8ZXE7</accession>
<reference evidence="1" key="1">
    <citation type="submission" date="2014-09" db="EMBL/GenBank/DDBJ databases">
        <authorList>
            <person name="Magalhaes I.L.F."/>
            <person name="Oliveira U."/>
            <person name="Santos F.R."/>
            <person name="Vidigal T.H.D.A."/>
            <person name="Brescovit A.D."/>
            <person name="Santos A.J."/>
        </authorList>
    </citation>
    <scope>NUCLEOTIDE SEQUENCE</scope>
    <source>
        <tissue evidence="1">Shoot tissue taken approximately 20 cm above the soil surface</tissue>
    </source>
</reference>
<organism evidence="1">
    <name type="scientific">Arundo donax</name>
    <name type="common">Giant reed</name>
    <name type="synonym">Donax arundinaceus</name>
    <dbReference type="NCBI Taxonomy" id="35708"/>
    <lineage>
        <taxon>Eukaryota</taxon>
        <taxon>Viridiplantae</taxon>
        <taxon>Streptophyta</taxon>
        <taxon>Embryophyta</taxon>
        <taxon>Tracheophyta</taxon>
        <taxon>Spermatophyta</taxon>
        <taxon>Magnoliopsida</taxon>
        <taxon>Liliopsida</taxon>
        <taxon>Poales</taxon>
        <taxon>Poaceae</taxon>
        <taxon>PACMAD clade</taxon>
        <taxon>Arundinoideae</taxon>
        <taxon>Arundineae</taxon>
        <taxon>Arundo</taxon>
    </lineage>
</organism>
<evidence type="ECO:0000313" key="1">
    <source>
        <dbReference type="EMBL" id="JAD39462.1"/>
    </source>
</evidence>
<protein>
    <submittedName>
        <fullName evidence="1">Uncharacterized protein</fullName>
    </submittedName>
</protein>
<proteinExistence type="predicted"/>
<dbReference type="EMBL" id="GBRH01258433">
    <property type="protein sequence ID" value="JAD39462.1"/>
    <property type="molecule type" value="Transcribed_RNA"/>
</dbReference>